<sequence length="170" mass="18619">MPEQEGQSPASPMAAPRFSCTEVAPGHLSATFGCQHPACSSAAALVELVVKGTPHPDDHFLHRDILEAARVSGAGQIIVKGFIQDYRVRRVTNYSMPLSPTATQQVAAGLRSGDPAALYELEKDYAPFYCTQCAGVFCALRYHLEEVWDEAGPDFWHGTCPYGHRKFIDH</sequence>
<evidence type="ECO:0000313" key="1">
    <source>
        <dbReference type="EMBL" id="GLV55474.1"/>
    </source>
</evidence>
<proteinExistence type="predicted"/>
<keyword evidence="2" id="KW-1185">Reference proteome</keyword>
<dbReference type="RefSeq" id="WP_338249842.1">
    <property type="nucleotide sequence ID" value="NZ_BSRI01000001.1"/>
</dbReference>
<protein>
    <submittedName>
        <fullName evidence="1">Uncharacterized protein</fullName>
    </submittedName>
</protein>
<organism evidence="1 2">
    <name type="scientific">Dictyobacter halimunensis</name>
    <dbReference type="NCBI Taxonomy" id="3026934"/>
    <lineage>
        <taxon>Bacteria</taxon>
        <taxon>Bacillati</taxon>
        <taxon>Chloroflexota</taxon>
        <taxon>Ktedonobacteria</taxon>
        <taxon>Ktedonobacterales</taxon>
        <taxon>Dictyobacteraceae</taxon>
        <taxon>Dictyobacter</taxon>
    </lineage>
</organism>
<gene>
    <name evidence="1" type="ORF">KDH_23180</name>
</gene>
<name>A0ABQ6FMK6_9CHLR</name>
<dbReference type="EMBL" id="BSRI01000001">
    <property type="protein sequence ID" value="GLV55474.1"/>
    <property type="molecule type" value="Genomic_DNA"/>
</dbReference>
<comment type="caution">
    <text evidence="1">The sequence shown here is derived from an EMBL/GenBank/DDBJ whole genome shotgun (WGS) entry which is preliminary data.</text>
</comment>
<evidence type="ECO:0000313" key="2">
    <source>
        <dbReference type="Proteomes" id="UP001344906"/>
    </source>
</evidence>
<dbReference type="Proteomes" id="UP001344906">
    <property type="component" value="Unassembled WGS sequence"/>
</dbReference>
<accession>A0ABQ6FMK6</accession>
<reference evidence="1 2" key="1">
    <citation type="submission" date="2023-02" db="EMBL/GenBank/DDBJ databases">
        <title>Dictyobacter halimunensis sp. nov., a new member of the class Ktedonobacteria from forest soil in a geothermal area.</title>
        <authorList>
            <person name="Rachmania M.K."/>
            <person name="Ningsih F."/>
            <person name="Sakai Y."/>
            <person name="Yabe S."/>
            <person name="Yokota A."/>
            <person name="Sjamsuridzal W."/>
        </authorList>
    </citation>
    <scope>NUCLEOTIDE SEQUENCE [LARGE SCALE GENOMIC DNA]</scope>
    <source>
        <strain evidence="1 2">S3.2.2.5</strain>
    </source>
</reference>